<dbReference type="InterPro" id="IPR016181">
    <property type="entry name" value="Acyl_CoA_acyltransferase"/>
</dbReference>
<sequence>MTLVITAVDTLEQVHALRRAVFIEEQGISEADEWDDLDSVAVHVLATLDGVPVGTARLLQNGPVGRIGRICVAKPQRGTGLGADLVRDGIARLSARPGITAIRLGAQVYATGFYEKLGFVVCGPEYDDAGIPHHEMELTL</sequence>
<keyword evidence="1" id="KW-0808">Transferase</keyword>
<feature type="domain" description="N-acetyltransferase" evidence="3">
    <location>
        <begin position="1"/>
        <end position="140"/>
    </location>
</feature>
<evidence type="ECO:0000313" key="4">
    <source>
        <dbReference type="EMBL" id="SMO35864.1"/>
    </source>
</evidence>
<dbReference type="Pfam" id="PF13673">
    <property type="entry name" value="Acetyltransf_10"/>
    <property type="match status" value="1"/>
</dbReference>
<gene>
    <name evidence="4" type="ORF">SAMN06265173_101257</name>
</gene>
<evidence type="ECO:0000259" key="3">
    <source>
        <dbReference type="PROSITE" id="PS51186"/>
    </source>
</evidence>
<evidence type="ECO:0000256" key="2">
    <source>
        <dbReference type="ARBA" id="ARBA00023315"/>
    </source>
</evidence>
<accession>A0A521AM04</accession>
<dbReference type="Proteomes" id="UP000316030">
    <property type="component" value="Unassembled WGS sequence"/>
</dbReference>
<organism evidence="4 5">
    <name type="scientific">Thalassovita litoralis</name>
    <dbReference type="NCBI Taxonomy" id="1010611"/>
    <lineage>
        <taxon>Bacteria</taxon>
        <taxon>Pseudomonadati</taxon>
        <taxon>Pseudomonadota</taxon>
        <taxon>Alphaproteobacteria</taxon>
        <taxon>Rhodobacterales</taxon>
        <taxon>Roseobacteraceae</taxon>
        <taxon>Thalassovita</taxon>
    </lineage>
</organism>
<reference evidence="4 5" key="1">
    <citation type="submission" date="2017-05" db="EMBL/GenBank/DDBJ databases">
        <authorList>
            <person name="Varghese N."/>
            <person name="Submissions S."/>
        </authorList>
    </citation>
    <scope>NUCLEOTIDE SEQUENCE [LARGE SCALE GENOMIC DNA]</scope>
    <source>
        <strain evidence="4 5">DSM 29506</strain>
    </source>
</reference>
<proteinExistence type="predicted"/>
<dbReference type="OrthoDB" id="9796171at2"/>
<name>A0A521AM04_9RHOB</name>
<evidence type="ECO:0000313" key="5">
    <source>
        <dbReference type="Proteomes" id="UP000316030"/>
    </source>
</evidence>
<dbReference type="InterPro" id="IPR050832">
    <property type="entry name" value="Bact_Acetyltransf"/>
</dbReference>
<keyword evidence="2" id="KW-0012">Acyltransferase</keyword>
<dbReference type="CDD" id="cd04301">
    <property type="entry name" value="NAT_SF"/>
    <property type="match status" value="1"/>
</dbReference>
<dbReference type="Gene3D" id="3.40.630.30">
    <property type="match status" value="1"/>
</dbReference>
<dbReference type="PANTHER" id="PTHR43877">
    <property type="entry name" value="AMINOALKYLPHOSPHONATE N-ACETYLTRANSFERASE-RELATED-RELATED"/>
    <property type="match status" value="1"/>
</dbReference>
<keyword evidence="5" id="KW-1185">Reference proteome</keyword>
<dbReference type="PROSITE" id="PS51186">
    <property type="entry name" value="GNAT"/>
    <property type="match status" value="1"/>
</dbReference>
<dbReference type="InterPro" id="IPR000182">
    <property type="entry name" value="GNAT_dom"/>
</dbReference>
<dbReference type="GO" id="GO:0016747">
    <property type="term" value="F:acyltransferase activity, transferring groups other than amino-acyl groups"/>
    <property type="evidence" value="ECO:0007669"/>
    <property type="project" value="InterPro"/>
</dbReference>
<dbReference type="EMBL" id="FXTO01000001">
    <property type="protein sequence ID" value="SMO35864.1"/>
    <property type="molecule type" value="Genomic_DNA"/>
</dbReference>
<evidence type="ECO:0000256" key="1">
    <source>
        <dbReference type="ARBA" id="ARBA00022679"/>
    </source>
</evidence>
<dbReference type="PANTHER" id="PTHR43877:SF2">
    <property type="entry name" value="AMINOALKYLPHOSPHONATE N-ACETYLTRANSFERASE-RELATED"/>
    <property type="match status" value="1"/>
</dbReference>
<protein>
    <submittedName>
        <fullName evidence="4">ElaA protein</fullName>
    </submittedName>
</protein>
<dbReference type="SUPFAM" id="SSF55729">
    <property type="entry name" value="Acyl-CoA N-acyltransferases (Nat)"/>
    <property type="match status" value="1"/>
</dbReference>
<dbReference type="AlphaFoldDB" id="A0A521AM04"/>
<dbReference type="RefSeq" id="WP_142491564.1">
    <property type="nucleotide sequence ID" value="NZ_FXTO01000001.1"/>
</dbReference>